<proteinExistence type="inferred from homology"/>
<reference evidence="9 10" key="1">
    <citation type="journal article" date="2015" name="Microbiology (Mosc.)">
        <title>Genomics of the Weissella cibaria species with an examination of its metabolic traits.</title>
        <authorList>
            <person name="Lynch K.M."/>
            <person name="Lucid A."/>
            <person name="Arendt E.K."/>
            <person name="Sleator R.D."/>
            <person name="Lucey B."/>
            <person name="Coffey A."/>
        </authorList>
    </citation>
    <scope>NUCLEOTIDE SEQUENCE [LARGE SCALE GENOMIC DNA]</scope>
    <source>
        <strain evidence="9 10">AB3b</strain>
    </source>
</reference>
<feature type="domain" description="Type II secretion system protein GspF" evidence="8">
    <location>
        <begin position="201"/>
        <end position="321"/>
    </location>
</feature>
<keyword evidence="4 7" id="KW-0812">Transmembrane</keyword>
<dbReference type="AlphaFoldDB" id="A0A0D1LNC0"/>
<dbReference type="Gene3D" id="1.20.81.30">
    <property type="entry name" value="Type II secretion system (T2SS), domain F"/>
    <property type="match status" value="2"/>
</dbReference>
<keyword evidence="3" id="KW-1003">Cell membrane</keyword>
<dbReference type="InterPro" id="IPR018076">
    <property type="entry name" value="T2SS_GspF_dom"/>
</dbReference>
<feature type="transmembrane region" description="Helical" evidence="7">
    <location>
        <begin position="295"/>
        <end position="320"/>
    </location>
</feature>
<evidence type="ECO:0000256" key="4">
    <source>
        <dbReference type="ARBA" id="ARBA00022692"/>
    </source>
</evidence>
<keyword evidence="6 7" id="KW-0472">Membrane</keyword>
<keyword evidence="5 7" id="KW-1133">Transmembrane helix</keyword>
<dbReference type="PATRIC" id="fig|137591.24.peg.2196"/>
<feature type="transmembrane region" description="Helical" evidence="7">
    <location>
        <begin position="144"/>
        <end position="165"/>
    </location>
</feature>
<accession>A0A0D1LNC0</accession>
<dbReference type="Pfam" id="PF00482">
    <property type="entry name" value="T2SSF"/>
    <property type="match status" value="2"/>
</dbReference>
<feature type="transmembrane region" description="Helical" evidence="7">
    <location>
        <begin position="108"/>
        <end position="132"/>
    </location>
</feature>
<dbReference type="PANTHER" id="PTHR30012:SF0">
    <property type="entry name" value="TYPE II SECRETION SYSTEM PROTEIN F-RELATED"/>
    <property type="match status" value="1"/>
</dbReference>
<protein>
    <submittedName>
        <fullName evidence="9">EpsF protein</fullName>
    </submittedName>
</protein>
<evidence type="ECO:0000313" key="9">
    <source>
        <dbReference type="EMBL" id="KIU20167.1"/>
    </source>
</evidence>
<sequence>MKKQQWPLKTQADFFELLGQLIANGYALERALMTVQGVLPKQRLALTTIVAGLHQGQPLHQLLAPYVRREIARELAFASVHGRLSQLVMEIGRREHRRLRQSQKLRQLLLYPVVLLVMLAGLMGLFCTYLLPQLQQMGATMPQLSHWGVGVGVSVLTCCVVGWLGGRIWRRRNWLQRLQLLQRVPFIGSLVQLSIGYQMSLQLGLLLTSGIGLATIVKRSATADGPELVRLLGTQAERGLREGQDLRQVIQSMPLLPSECQHLFAKGKSEQAIGEDFQILAQRKFELLERQVQRYLMIIQPVCFAVIGLIVIGLYGIMLLPMYRNMGELMTW</sequence>
<evidence type="ECO:0000256" key="2">
    <source>
        <dbReference type="ARBA" id="ARBA00005745"/>
    </source>
</evidence>
<name>A0A0D1LNC0_9LACO</name>
<comment type="similarity">
    <text evidence="2">Belongs to the GSP F family.</text>
</comment>
<dbReference type="InterPro" id="IPR042094">
    <property type="entry name" value="T2SS_GspF_sf"/>
</dbReference>
<gene>
    <name evidence="9" type="primary">epsF</name>
    <name evidence="9" type="ORF">ab3b_02246</name>
</gene>
<dbReference type="PANTHER" id="PTHR30012">
    <property type="entry name" value="GENERAL SECRETION PATHWAY PROTEIN"/>
    <property type="match status" value="1"/>
</dbReference>
<evidence type="ECO:0000256" key="5">
    <source>
        <dbReference type="ARBA" id="ARBA00022989"/>
    </source>
</evidence>
<comment type="subcellular location">
    <subcellularLocation>
        <location evidence="1">Cell membrane</location>
        <topology evidence="1">Multi-pass membrane protein</topology>
    </subcellularLocation>
</comment>
<evidence type="ECO:0000256" key="7">
    <source>
        <dbReference type="SAM" id="Phobius"/>
    </source>
</evidence>
<dbReference type="EMBL" id="JWHT01000063">
    <property type="protein sequence ID" value="KIU20167.1"/>
    <property type="molecule type" value="Genomic_DNA"/>
</dbReference>
<feature type="domain" description="Type II secretion system protein GspF" evidence="8">
    <location>
        <begin position="14"/>
        <end position="132"/>
    </location>
</feature>
<evidence type="ECO:0000256" key="1">
    <source>
        <dbReference type="ARBA" id="ARBA00004651"/>
    </source>
</evidence>
<dbReference type="RefSeq" id="WP_043941923.1">
    <property type="nucleotide sequence ID" value="NZ_JWHT01000063.1"/>
</dbReference>
<dbReference type="Proteomes" id="UP000032289">
    <property type="component" value="Unassembled WGS sequence"/>
</dbReference>
<dbReference type="InterPro" id="IPR003004">
    <property type="entry name" value="GspF/PilC"/>
</dbReference>
<organism evidence="9 10">
    <name type="scientific">Weissella cibaria</name>
    <dbReference type="NCBI Taxonomy" id="137591"/>
    <lineage>
        <taxon>Bacteria</taxon>
        <taxon>Bacillati</taxon>
        <taxon>Bacillota</taxon>
        <taxon>Bacilli</taxon>
        <taxon>Lactobacillales</taxon>
        <taxon>Lactobacillaceae</taxon>
        <taxon>Weissella</taxon>
    </lineage>
</organism>
<evidence type="ECO:0000313" key="10">
    <source>
        <dbReference type="Proteomes" id="UP000032289"/>
    </source>
</evidence>
<comment type="caution">
    <text evidence="9">The sequence shown here is derived from an EMBL/GenBank/DDBJ whole genome shotgun (WGS) entry which is preliminary data.</text>
</comment>
<evidence type="ECO:0000256" key="3">
    <source>
        <dbReference type="ARBA" id="ARBA00022475"/>
    </source>
</evidence>
<dbReference type="GO" id="GO:0005886">
    <property type="term" value="C:plasma membrane"/>
    <property type="evidence" value="ECO:0007669"/>
    <property type="project" value="UniProtKB-SubCell"/>
</dbReference>
<evidence type="ECO:0000256" key="6">
    <source>
        <dbReference type="ARBA" id="ARBA00023136"/>
    </source>
</evidence>
<evidence type="ECO:0000259" key="8">
    <source>
        <dbReference type="Pfam" id="PF00482"/>
    </source>
</evidence>